<dbReference type="GO" id="GO:0008234">
    <property type="term" value="F:cysteine-type peptidase activity"/>
    <property type="evidence" value="ECO:0007669"/>
    <property type="project" value="InterPro"/>
</dbReference>
<evidence type="ECO:0000256" key="1">
    <source>
        <dbReference type="ARBA" id="ARBA00022670"/>
    </source>
</evidence>
<evidence type="ECO:0000313" key="5">
    <source>
        <dbReference type="Proteomes" id="UP000583929"/>
    </source>
</evidence>
<accession>A0A7J6EYZ7</accession>
<dbReference type="InterPro" id="IPR003653">
    <property type="entry name" value="Peptidase_C48_C"/>
</dbReference>
<proteinExistence type="predicted"/>
<dbReference type="GO" id="GO:0006508">
    <property type="term" value="P:proteolysis"/>
    <property type="evidence" value="ECO:0007669"/>
    <property type="project" value="UniProtKB-KW"/>
</dbReference>
<evidence type="ECO:0000256" key="2">
    <source>
        <dbReference type="ARBA" id="ARBA00022801"/>
    </source>
</evidence>
<keyword evidence="2" id="KW-0378">Hydrolase</keyword>
<dbReference type="Pfam" id="PF02902">
    <property type="entry name" value="Peptidase_C48"/>
    <property type="match status" value="1"/>
</dbReference>
<organism evidence="4 5">
    <name type="scientific">Cannabis sativa</name>
    <name type="common">Hemp</name>
    <name type="synonym">Marijuana</name>
    <dbReference type="NCBI Taxonomy" id="3483"/>
    <lineage>
        <taxon>Eukaryota</taxon>
        <taxon>Viridiplantae</taxon>
        <taxon>Streptophyta</taxon>
        <taxon>Embryophyta</taxon>
        <taxon>Tracheophyta</taxon>
        <taxon>Spermatophyta</taxon>
        <taxon>Magnoliopsida</taxon>
        <taxon>eudicotyledons</taxon>
        <taxon>Gunneridae</taxon>
        <taxon>Pentapetalae</taxon>
        <taxon>rosids</taxon>
        <taxon>fabids</taxon>
        <taxon>Rosales</taxon>
        <taxon>Cannabaceae</taxon>
        <taxon>Cannabis</taxon>
    </lineage>
</organism>
<dbReference type="Proteomes" id="UP000583929">
    <property type="component" value="Unassembled WGS sequence"/>
</dbReference>
<feature type="domain" description="Ubiquitin-like protease family profile" evidence="3">
    <location>
        <begin position="31"/>
        <end position="113"/>
    </location>
</feature>
<gene>
    <name evidence="4" type="ORF">G4B88_021769</name>
</gene>
<protein>
    <recommendedName>
        <fullName evidence="3">Ubiquitin-like protease family profile domain-containing protein</fullName>
    </recommendedName>
</protein>
<name>A0A7J6EYZ7_CANSA</name>
<dbReference type="EMBL" id="JAATIQ010000294">
    <property type="protein sequence ID" value="KAF4363652.1"/>
    <property type="molecule type" value="Genomic_DNA"/>
</dbReference>
<dbReference type="AlphaFoldDB" id="A0A7J6EYZ7"/>
<keyword evidence="5" id="KW-1185">Reference proteome</keyword>
<comment type="caution">
    <text evidence="4">The sequence shown here is derived from an EMBL/GenBank/DDBJ whole genome shotgun (WGS) entry which is preliminary data.</text>
</comment>
<evidence type="ECO:0000259" key="3">
    <source>
        <dbReference type="Pfam" id="PF02902"/>
    </source>
</evidence>
<sequence>MNKGVKKYSHFKHLDVVFYYLRNKIKQDDTLNKRITTTNCLFDQYLDVYSSRDDLNLVEGPYSIRKRESLNYKFIEGLSSQVNNDCGVFVIKFADLFIHKRIADISSKMADMVARYRDDLVVSLFIHARRK</sequence>
<keyword evidence="1" id="KW-0645">Protease</keyword>
<evidence type="ECO:0000313" key="4">
    <source>
        <dbReference type="EMBL" id="KAF4363652.1"/>
    </source>
</evidence>
<reference evidence="4 5" key="1">
    <citation type="journal article" date="2020" name="bioRxiv">
        <title>Sequence and annotation of 42 cannabis genomes reveals extensive copy number variation in cannabinoid synthesis and pathogen resistance genes.</title>
        <authorList>
            <person name="Mckernan K.J."/>
            <person name="Helbert Y."/>
            <person name="Kane L.T."/>
            <person name="Ebling H."/>
            <person name="Zhang L."/>
            <person name="Liu B."/>
            <person name="Eaton Z."/>
            <person name="Mclaughlin S."/>
            <person name="Kingan S."/>
            <person name="Baybayan P."/>
            <person name="Concepcion G."/>
            <person name="Jordan M."/>
            <person name="Riva A."/>
            <person name="Barbazuk W."/>
            <person name="Harkins T."/>
        </authorList>
    </citation>
    <scope>NUCLEOTIDE SEQUENCE [LARGE SCALE GENOMIC DNA]</scope>
    <source>
        <strain evidence="5">cv. Jamaican Lion 4</strain>
        <tissue evidence="4">Leaf</tissue>
    </source>
</reference>